<proteinExistence type="predicted"/>
<keyword evidence="3" id="KW-1185">Reference proteome</keyword>
<feature type="compositionally biased region" description="Low complexity" evidence="1">
    <location>
        <begin position="13"/>
        <end position="25"/>
    </location>
</feature>
<sequence>MNDTGKRAEEAAGRAGPEGRANRANLGGGDKEPGEHTRELGAWCTATHNRVKATGKGSDGGKGSVPEEHPKSQGETGDAQIPGGTEEIGAELQQSNPSGRRNGPWEKLQAKTRAKTEFQRHKEGEDGWGVGGHVIEPGDWAGGAGGPDEEPDIRGKVYQREREEEYSRSSAEPNARRRRAKPGILDERFRATARPEQPNLEDGMSSSFRKGSLDPNPTKELGKQRFRREPETGGGL</sequence>
<gene>
    <name evidence="2" type="ORF">R3P38DRAFT_2776173</name>
</gene>
<dbReference type="Proteomes" id="UP001362999">
    <property type="component" value="Unassembled WGS sequence"/>
</dbReference>
<dbReference type="EMBL" id="JAWWNJ010000028">
    <property type="protein sequence ID" value="KAK7028450.1"/>
    <property type="molecule type" value="Genomic_DNA"/>
</dbReference>
<feature type="region of interest" description="Disordered" evidence="1">
    <location>
        <begin position="1"/>
        <end position="236"/>
    </location>
</feature>
<feature type="compositionally biased region" description="Basic and acidic residues" evidence="1">
    <location>
        <begin position="114"/>
        <end position="125"/>
    </location>
</feature>
<organism evidence="2 3">
    <name type="scientific">Favolaschia claudopus</name>
    <dbReference type="NCBI Taxonomy" id="2862362"/>
    <lineage>
        <taxon>Eukaryota</taxon>
        <taxon>Fungi</taxon>
        <taxon>Dikarya</taxon>
        <taxon>Basidiomycota</taxon>
        <taxon>Agaricomycotina</taxon>
        <taxon>Agaricomycetes</taxon>
        <taxon>Agaricomycetidae</taxon>
        <taxon>Agaricales</taxon>
        <taxon>Marasmiineae</taxon>
        <taxon>Mycenaceae</taxon>
        <taxon>Favolaschia</taxon>
    </lineage>
</organism>
<dbReference type="AlphaFoldDB" id="A0AAW0BQL6"/>
<evidence type="ECO:0000313" key="2">
    <source>
        <dbReference type="EMBL" id="KAK7028450.1"/>
    </source>
</evidence>
<evidence type="ECO:0000313" key="3">
    <source>
        <dbReference type="Proteomes" id="UP001362999"/>
    </source>
</evidence>
<name>A0AAW0BQL6_9AGAR</name>
<feature type="compositionally biased region" description="Basic and acidic residues" evidence="1">
    <location>
        <begin position="29"/>
        <end position="39"/>
    </location>
</feature>
<reference evidence="2 3" key="1">
    <citation type="journal article" date="2024" name="J Genomics">
        <title>Draft genome sequencing and assembly of Favolaschia claudopus CIRM-BRFM 2984 isolated from oak limbs.</title>
        <authorList>
            <person name="Navarro D."/>
            <person name="Drula E."/>
            <person name="Chaduli D."/>
            <person name="Cazenave R."/>
            <person name="Ahrendt S."/>
            <person name="Wang J."/>
            <person name="Lipzen A."/>
            <person name="Daum C."/>
            <person name="Barry K."/>
            <person name="Grigoriev I.V."/>
            <person name="Favel A."/>
            <person name="Rosso M.N."/>
            <person name="Martin F."/>
        </authorList>
    </citation>
    <scope>NUCLEOTIDE SEQUENCE [LARGE SCALE GENOMIC DNA]</scope>
    <source>
        <strain evidence="2 3">CIRM-BRFM 2984</strain>
    </source>
</reference>
<feature type="compositionally biased region" description="Basic and acidic residues" evidence="1">
    <location>
        <begin position="152"/>
        <end position="167"/>
    </location>
</feature>
<feature type="compositionally biased region" description="Basic and acidic residues" evidence="1">
    <location>
        <begin position="220"/>
        <end position="236"/>
    </location>
</feature>
<accession>A0AAW0BQL6</accession>
<protein>
    <submittedName>
        <fullName evidence="2">Uncharacterized protein</fullName>
    </submittedName>
</protein>
<evidence type="ECO:0000256" key="1">
    <source>
        <dbReference type="SAM" id="MobiDB-lite"/>
    </source>
</evidence>
<comment type="caution">
    <text evidence="2">The sequence shown here is derived from an EMBL/GenBank/DDBJ whole genome shotgun (WGS) entry which is preliminary data.</text>
</comment>
<feature type="compositionally biased region" description="Basic and acidic residues" evidence="1">
    <location>
        <begin position="1"/>
        <end position="12"/>
    </location>
</feature>